<accession>A0A7W3JCD9</accession>
<name>A0A7W3JCD9_9MICO</name>
<dbReference type="SUPFAM" id="SSF141694">
    <property type="entry name" value="AF2212/PG0164-like"/>
    <property type="match status" value="1"/>
</dbReference>
<proteinExistence type="predicted"/>
<dbReference type="Gene3D" id="2.40.30.100">
    <property type="entry name" value="AF2212/PG0164-like"/>
    <property type="match status" value="1"/>
</dbReference>
<gene>
    <name evidence="1" type="ORF">FHX71_004233</name>
</gene>
<dbReference type="Proteomes" id="UP000540568">
    <property type="component" value="Unassembled WGS sequence"/>
</dbReference>
<dbReference type="EMBL" id="JACGWV010000002">
    <property type="protein sequence ID" value="MBA8810257.1"/>
    <property type="molecule type" value="Genomic_DNA"/>
</dbReference>
<dbReference type="InterPro" id="IPR037079">
    <property type="entry name" value="AF2212/PG0164-like_sf"/>
</dbReference>
<evidence type="ECO:0008006" key="3">
    <source>
        <dbReference type="Google" id="ProtNLM"/>
    </source>
</evidence>
<evidence type="ECO:0000313" key="2">
    <source>
        <dbReference type="Proteomes" id="UP000540568"/>
    </source>
</evidence>
<dbReference type="Pfam" id="PF13376">
    <property type="entry name" value="OmdA"/>
    <property type="match status" value="1"/>
</dbReference>
<dbReference type="RefSeq" id="WP_182619394.1">
    <property type="nucleotide sequence ID" value="NZ_BAAATF010000010.1"/>
</dbReference>
<organism evidence="1 2">
    <name type="scientific">Promicromonospora sukumoe</name>
    <dbReference type="NCBI Taxonomy" id="88382"/>
    <lineage>
        <taxon>Bacteria</taxon>
        <taxon>Bacillati</taxon>
        <taxon>Actinomycetota</taxon>
        <taxon>Actinomycetes</taxon>
        <taxon>Micrococcales</taxon>
        <taxon>Promicromonosporaceae</taxon>
        <taxon>Promicromonospora</taxon>
    </lineage>
</organism>
<dbReference type="InterPro" id="IPR015018">
    <property type="entry name" value="DUF1905"/>
</dbReference>
<dbReference type="AlphaFoldDB" id="A0A7W3JCD9"/>
<protein>
    <recommendedName>
        <fullName evidence="3">Bacteriocin resistance YdeI/OmpD-like protein</fullName>
    </recommendedName>
</protein>
<comment type="caution">
    <text evidence="1">The sequence shown here is derived from an EMBL/GenBank/DDBJ whole genome shotgun (WGS) entry which is preliminary data.</text>
</comment>
<evidence type="ECO:0000313" key="1">
    <source>
        <dbReference type="EMBL" id="MBA8810257.1"/>
    </source>
</evidence>
<dbReference type="Pfam" id="PF08922">
    <property type="entry name" value="DUF1905"/>
    <property type="match status" value="1"/>
</dbReference>
<sequence length="159" mass="17479">MSTARAERFSAVVRIDGRGRTHVPVPFEPDKTWGTKPRHHVTGTLNGVGLRGVVERTPDGAMLVLGPAWCQDGRLATGDQVEMVLTPEGPQRADLPADVAAALDAAPDAGAFFDSLAQFYRKAYLRWIEATKRRPEQRPVRIAEVVRLLQDGQRERPSG</sequence>
<keyword evidence="2" id="KW-1185">Reference proteome</keyword>
<reference evidence="1 2" key="1">
    <citation type="submission" date="2020-07" db="EMBL/GenBank/DDBJ databases">
        <title>Sequencing the genomes of 1000 actinobacteria strains.</title>
        <authorList>
            <person name="Klenk H.-P."/>
        </authorList>
    </citation>
    <scope>NUCLEOTIDE SEQUENCE [LARGE SCALE GENOMIC DNA]</scope>
    <source>
        <strain evidence="1 2">DSM 44121</strain>
    </source>
</reference>